<evidence type="ECO:0000256" key="1">
    <source>
        <dbReference type="ARBA" id="ARBA00038454"/>
    </source>
</evidence>
<dbReference type="FunFam" id="3.30.450.40:FF:000008">
    <property type="entry name" value="GAF domain-containing proteins"/>
    <property type="match status" value="1"/>
</dbReference>
<dbReference type="GO" id="GO:0033745">
    <property type="term" value="F:L-methionine-(R)-S-oxide reductase activity"/>
    <property type="evidence" value="ECO:0007669"/>
    <property type="project" value="TreeGrafter"/>
</dbReference>
<dbReference type="EMBL" id="AZCX01000003">
    <property type="protein sequence ID" value="KRK48373.1"/>
    <property type="molecule type" value="Genomic_DNA"/>
</dbReference>
<dbReference type="Pfam" id="PF13185">
    <property type="entry name" value="GAF_2"/>
    <property type="match status" value="1"/>
</dbReference>
<reference evidence="3 4" key="1">
    <citation type="journal article" date="2015" name="Genome Announc.">
        <title>Expanding the biotechnology potential of lactobacilli through comparative genomics of 213 strains and associated genera.</title>
        <authorList>
            <person name="Sun Z."/>
            <person name="Harris H.M."/>
            <person name="McCann A."/>
            <person name="Guo C."/>
            <person name="Argimon S."/>
            <person name="Zhang W."/>
            <person name="Yang X."/>
            <person name="Jeffery I.B."/>
            <person name="Cooney J.C."/>
            <person name="Kagawa T.F."/>
            <person name="Liu W."/>
            <person name="Song Y."/>
            <person name="Salvetti E."/>
            <person name="Wrobel A."/>
            <person name="Rasinkangas P."/>
            <person name="Parkhill J."/>
            <person name="Rea M.C."/>
            <person name="O'Sullivan O."/>
            <person name="Ritari J."/>
            <person name="Douillard F.P."/>
            <person name="Paul Ross R."/>
            <person name="Yang R."/>
            <person name="Briner A.E."/>
            <person name="Felis G.E."/>
            <person name="de Vos W.M."/>
            <person name="Barrangou R."/>
            <person name="Klaenhammer T.R."/>
            <person name="Caufield P.W."/>
            <person name="Cui Y."/>
            <person name="Zhang H."/>
            <person name="O'Toole P.W."/>
        </authorList>
    </citation>
    <scope>NUCLEOTIDE SEQUENCE [LARGE SCALE GENOMIC DNA]</scope>
    <source>
        <strain evidence="3 4">JCM 15530</strain>
    </source>
</reference>
<dbReference type="OrthoDB" id="9796252at2"/>
<organism evidence="3 4">
    <name type="scientific">Secundilactobacillus kimchicus JCM 15530</name>
    <dbReference type="NCBI Taxonomy" id="1302272"/>
    <lineage>
        <taxon>Bacteria</taxon>
        <taxon>Bacillati</taxon>
        <taxon>Bacillota</taxon>
        <taxon>Bacilli</taxon>
        <taxon>Lactobacillales</taxon>
        <taxon>Lactobacillaceae</taxon>
        <taxon>Secundilactobacillus</taxon>
    </lineage>
</organism>
<dbReference type="Proteomes" id="UP000050911">
    <property type="component" value="Unassembled WGS sequence"/>
</dbReference>
<proteinExistence type="inferred from homology"/>
<comment type="caution">
    <text evidence="3">The sequence shown here is derived from an EMBL/GenBank/DDBJ whole genome shotgun (WGS) entry which is preliminary data.</text>
</comment>
<dbReference type="GO" id="GO:0005829">
    <property type="term" value="C:cytosol"/>
    <property type="evidence" value="ECO:0007669"/>
    <property type="project" value="TreeGrafter"/>
</dbReference>
<dbReference type="PATRIC" id="fig|1302272.5.peg.1488"/>
<dbReference type="PANTHER" id="PTHR21021:SF15">
    <property type="entry name" value="FREE METHIONINE-R-SULFOXIDE REDUCTASE"/>
    <property type="match status" value="1"/>
</dbReference>
<evidence type="ECO:0000259" key="2">
    <source>
        <dbReference type="SMART" id="SM00065"/>
    </source>
</evidence>
<dbReference type="InterPro" id="IPR000614">
    <property type="entry name" value="FRMsr_CS"/>
</dbReference>
<dbReference type="SUPFAM" id="SSF55781">
    <property type="entry name" value="GAF domain-like"/>
    <property type="match status" value="1"/>
</dbReference>
<gene>
    <name evidence="3" type="ORF">FC96_GL001473</name>
</gene>
<keyword evidence="4" id="KW-1185">Reference proteome</keyword>
<dbReference type="PANTHER" id="PTHR21021">
    <property type="entry name" value="GAF/PUTATIVE CYTOSKELETAL PROTEIN"/>
    <property type="match status" value="1"/>
</dbReference>
<dbReference type="PROSITE" id="PS01320">
    <property type="entry name" value="UPF0067"/>
    <property type="match status" value="1"/>
</dbReference>
<dbReference type="AlphaFoldDB" id="A0A0R1HNG8"/>
<dbReference type="Gene3D" id="3.30.450.40">
    <property type="match status" value="1"/>
</dbReference>
<dbReference type="STRING" id="1302272.FC96_GL001473"/>
<evidence type="ECO:0000313" key="4">
    <source>
        <dbReference type="Proteomes" id="UP000050911"/>
    </source>
</evidence>
<accession>A0A0R1HNG8</accession>
<name>A0A0R1HNG8_9LACO</name>
<sequence>MSQKTERYELLIQQAKGLLTGEFDLVANMSNLASLIFSELPDLNGTSFYRYQNDELILGPFQGKPACMHIAVGAGVCGTVAETKQSEIVPDVHQFKGHIACDSASNSEIVVPIFQDGQFFGVLDLDSPKFNTFDEVDDHYLSQIAPIVFGVPAEKGVIA</sequence>
<evidence type="ECO:0000313" key="3">
    <source>
        <dbReference type="EMBL" id="KRK48373.1"/>
    </source>
</evidence>
<dbReference type="InterPro" id="IPR051330">
    <property type="entry name" value="Phosphatase_reg/MetRdx"/>
</dbReference>
<dbReference type="InterPro" id="IPR029016">
    <property type="entry name" value="GAF-like_dom_sf"/>
</dbReference>
<feature type="domain" description="GAF" evidence="2">
    <location>
        <begin position="24"/>
        <end position="156"/>
    </location>
</feature>
<comment type="similarity">
    <text evidence="1">Belongs to the free Met sulfoxide reductase family.</text>
</comment>
<dbReference type="RefSeq" id="WP_054660144.1">
    <property type="nucleotide sequence ID" value="NZ_AZCX01000003.1"/>
</dbReference>
<protein>
    <recommendedName>
        <fullName evidence="2">GAF domain-containing protein</fullName>
    </recommendedName>
</protein>
<dbReference type="InterPro" id="IPR003018">
    <property type="entry name" value="GAF"/>
</dbReference>
<dbReference type="SMART" id="SM00065">
    <property type="entry name" value="GAF"/>
    <property type="match status" value="1"/>
</dbReference>